<keyword evidence="2" id="KW-1185">Reference proteome</keyword>
<dbReference type="Proteomes" id="UP000191518">
    <property type="component" value="Unassembled WGS sequence"/>
</dbReference>
<protein>
    <submittedName>
        <fullName evidence="1">Uncharacterized protein</fullName>
    </submittedName>
</protein>
<dbReference type="EMBL" id="MDYP01000027">
    <property type="protein sequence ID" value="OQE05116.1"/>
    <property type="molecule type" value="Genomic_DNA"/>
</dbReference>
<sequence length="265" mass="29324">MSKEIQLEELFVALSSIDFYGYMNFFFSFSFCFNQANPPRALPASSIYFKALRPAFVSYLRSMPKSSPISAPLREALIECFRTTTRLVRPELRHQLVLVGGTASIAHGSAFYTEDVDVVAPSNVLQDICKGVMDGALNYSLEPDGKIAFDASQGIRVRIDLIQIGDSIERIHATVPFFEGSVASMSDLLRLRAMTVVDRGSDGQAEDFRWLLSGVAKAGQLLPGLDDEELKYMLDACRFCLGGLYCLVLYSVLQEEDGRAFGLVI</sequence>
<name>A0A1V6RU11_9EURO</name>
<dbReference type="AlphaFoldDB" id="A0A1V6RU11"/>
<accession>A0A1V6RU11</accession>
<reference evidence="2" key="1">
    <citation type="journal article" date="2017" name="Nat. Microbiol.">
        <title>Global analysis of biosynthetic gene clusters reveals vast potential of secondary metabolite production in Penicillium species.</title>
        <authorList>
            <person name="Nielsen J.C."/>
            <person name="Grijseels S."/>
            <person name="Prigent S."/>
            <person name="Ji B."/>
            <person name="Dainat J."/>
            <person name="Nielsen K.F."/>
            <person name="Frisvad J.C."/>
            <person name="Workman M."/>
            <person name="Nielsen J."/>
        </authorList>
    </citation>
    <scope>NUCLEOTIDE SEQUENCE [LARGE SCALE GENOMIC DNA]</scope>
    <source>
        <strain evidence="2">IBT 29486</strain>
    </source>
</reference>
<gene>
    <name evidence="1" type="ORF">PENVUL_c027G05176</name>
</gene>
<proteinExistence type="predicted"/>
<evidence type="ECO:0000313" key="2">
    <source>
        <dbReference type="Proteomes" id="UP000191518"/>
    </source>
</evidence>
<dbReference type="STRING" id="29845.A0A1V6RU11"/>
<comment type="caution">
    <text evidence="1">The sequence shown here is derived from an EMBL/GenBank/DDBJ whole genome shotgun (WGS) entry which is preliminary data.</text>
</comment>
<organism evidence="1 2">
    <name type="scientific">Penicillium vulpinum</name>
    <dbReference type="NCBI Taxonomy" id="29845"/>
    <lineage>
        <taxon>Eukaryota</taxon>
        <taxon>Fungi</taxon>
        <taxon>Dikarya</taxon>
        <taxon>Ascomycota</taxon>
        <taxon>Pezizomycotina</taxon>
        <taxon>Eurotiomycetes</taxon>
        <taxon>Eurotiomycetidae</taxon>
        <taxon>Eurotiales</taxon>
        <taxon>Aspergillaceae</taxon>
        <taxon>Penicillium</taxon>
    </lineage>
</organism>
<evidence type="ECO:0000313" key="1">
    <source>
        <dbReference type="EMBL" id="OQE05116.1"/>
    </source>
</evidence>